<dbReference type="PROSITE" id="PS50110">
    <property type="entry name" value="RESPONSE_REGULATORY"/>
    <property type="match status" value="1"/>
</dbReference>
<feature type="modified residue" description="4-aspartylphosphate" evidence="8">
    <location>
        <position position="52"/>
    </location>
</feature>
<organism evidence="12 13">
    <name type="scientific">Murimonas intestini</name>
    <dbReference type="NCBI Taxonomy" id="1337051"/>
    <lineage>
        <taxon>Bacteria</taxon>
        <taxon>Bacillati</taxon>
        <taxon>Bacillota</taxon>
        <taxon>Clostridia</taxon>
        <taxon>Lachnospirales</taxon>
        <taxon>Lachnospiraceae</taxon>
        <taxon>Murimonas</taxon>
    </lineage>
</organism>
<dbReference type="SMART" id="SM00448">
    <property type="entry name" value="REC"/>
    <property type="match status" value="1"/>
</dbReference>
<dbReference type="GO" id="GO:0006355">
    <property type="term" value="P:regulation of DNA-templated transcription"/>
    <property type="evidence" value="ECO:0007669"/>
    <property type="project" value="InterPro"/>
</dbReference>
<keyword evidence="6" id="KW-0804">Transcription</keyword>
<dbReference type="GO" id="GO:0032993">
    <property type="term" value="C:protein-DNA complex"/>
    <property type="evidence" value="ECO:0007669"/>
    <property type="project" value="TreeGrafter"/>
</dbReference>
<dbReference type="RefSeq" id="WP_109747412.1">
    <property type="nucleotide sequence ID" value="NZ_CABJAT010000008.1"/>
</dbReference>
<dbReference type="Gene3D" id="3.40.50.2300">
    <property type="match status" value="1"/>
</dbReference>
<dbReference type="GO" id="GO:0000156">
    <property type="term" value="F:phosphorelay response regulator activity"/>
    <property type="evidence" value="ECO:0007669"/>
    <property type="project" value="TreeGrafter"/>
</dbReference>
<comment type="caution">
    <text evidence="12">The sequence shown here is derived from an EMBL/GenBank/DDBJ whole genome shotgun (WGS) entry which is preliminary data.</text>
</comment>
<evidence type="ECO:0000256" key="1">
    <source>
        <dbReference type="ARBA" id="ARBA00018672"/>
    </source>
</evidence>
<dbReference type="InterPro" id="IPR001867">
    <property type="entry name" value="OmpR/PhoB-type_DNA-bd"/>
</dbReference>
<dbReference type="CDD" id="cd17574">
    <property type="entry name" value="REC_OmpR"/>
    <property type="match status" value="1"/>
</dbReference>
<dbReference type="CDD" id="cd00383">
    <property type="entry name" value="trans_reg_C"/>
    <property type="match status" value="1"/>
</dbReference>
<evidence type="ECO:0000256" key="4">
    <source>
        <dbReference type="ARBA" id="ARBA00023015"/>
    </source>
</evidence>
<dbReference type="SMART" id="SM00862">
    <property type="entry name" value="Trans_reg_C"/>
    <property type="match status" value="1"/>
</dbReference>
<dbReference type="GO" id="GO:0005829">
    <property type="term" value="C:cytosol"/>
    <property type="evidence" value="ECO:0007669"/>
    <property type="project" value="TreeGrafter"/>
</dbReference>
<keyword evidence="13" id="KW-1185">Reference proteome</keyword>
<dbReference type="Proteomes" id="UP000245412">
    <property type="component" value="Unassembled WGS sequence"/>
</dbReference>
<gene>
    <name evidence="12" type="ORF">C7383_110113</name>
</gene>
<dbReference type="PANTHER" id="PTHR48111:SF2">
    <property type="entry name" value="RESPONSE REGULATOR SAER"/>
    <property type="match status" value="1"/>
</dbReference>
<evidence type="ECO:0000259" key="11">
    <source>
        <dbReference type="PROSITE" id="PS51755"/>
    </source>
</evidence>
<dbReference type="InterPro" id="IPR036388">
    <property type="entry name" value="WH-like_DNA-bd_sf"/>
</dbReference>
<dbReference type="PROSITE" id="PS51755">
    <property type="entry name" value="OMPR_PHOB"/>
    <property type="match status" value="1"/>
</dbReference>
<evidence type="ECO:0000256" key="7">
    <source>
        <dbReference type="ARBA" id="ARBA00024867"/>
    </source>
</evidence>
<dbReference type="EMBL" id="QGGY01000010">
    <property type="protein sequence ID" value="PWJ74073.1"/>
    <property type="molecule type" value="Genomic_DNA"/>
</dbReference>
<protein>
    <recommendedName>
        <fullName evidence="1">Stage 0 sporulation protein A homolog</fullName>
    </recommendedName>
</protein>
<keyword evidence="5 9" id="KW-0238">DNA-binding</keyword>
<dbReference type="GO" id="GO:0000976">
    <property type="term" value="F:transcription cis-regulatory region binding"/>
    <property type="evidence" value="ECO:0007669"/>
    <property type="project" value="TreeGrafter"/>
</dbReference>
<keyword evidence="2 8" id="KW-0597">Phosphoprotein</keyword>
<dbReference type="Gene3D" id="1.10.10.10">
    <property type="entry name" value="Winged helix-like DNA-binding domain superfamily/Winged helix DNA-binding domain"/>
    <property type="match status" value="1"/>
</dbReference>
<evidence type="ECO:0000256" key="2">
    <source>
        <dbReference type="ARBA" id="ARBA00022553"/>
    </source>
</evidence>
<feature type="domain" description="Response regulatory" evidence="10">
    <location>
        <begin position="4"/>
        <end position="116"/>
    </location>
</feature>
<evidence type="ECO:0000313" key="13">
    <source>
        <dbReference type="Proteomes" id="UP000245412"/>
    </source>
</evidence>
<accession>A0AB73T1P2</accession>
<dbReference type="Pfam" id="PF00486">
    <property type="entry name" value="Trans_reg_C"/>
    <property type="match status" value="1"/>
</dbReference>
<dbReference type="Gene3D" id="6.10.250.690">
    <property type="match status" value="1"/>
</dbReference>
<dbReference type="InterPro" id="IPR039420">
    <property type="entry name" value="WalR-like"/>
</dbReference>
<name>A0AB73T1P2_9FIRM</name>
<evidence type="ECO:0000313" key="12">
    <source>
        <dbReference type="EMBL" id="PWJ74073.1"/>
    </source>
</evidence>
<dbReference type="SUPFAM" id="SSF52172">
    <property type="entry name" value="CheY-like"/>
    <property type="match status" value="1"/>
</dbReference>
<dbReference type="PANTHER" id="PTHR48111">
    <property type="entry name" value="REGULATOR OF RPOS"/>
    <property type="match status" value="1"/>
</dbReference>
<feature type="domain" description="OmpR/PhoB-type" evidence="11">
    <location>
        <begin position="125"/>
        <end position="224"/>
    </location>
</feature>
<comment type="function">
    <text evidence="7">May play the central regulatory role in sporulation. It may be an element of the effector pathway responsible for the activation of sporulation genes in response to nutritional stress. Spo0A may act in concert with spo0H (a sigma factor) to control the expression of some genes that are critical to the sporulation process.</text>
</comment>
<dbReference type="FunFam" id="3.40.50.2300:FF:000001">
    <property type="entry name" value="DNA-binding response regulator PhoB"/>
    <property type="match status" value="1"/>
</dbReference>
<reference evidence="12 13" key="1">
    <citation type="submission" date="2018-05" db="EMBL/GenBank/DDBJ databases">
        <authorList>
            <person name="Goeker M."/>
            <person name="Huntemann M."/>
            <person name="Clum A."/>
            <person name="Pillay M."/>
            <person name="Palaniappan K."/>
            <person name="Varghese N."/>
            <person name="Mikhailova N."/>
            <person name="Stamatis D."/>
            <person name="Reddy T."/>
            <person name="Daum C."/>
            <person name="Shapiro N."/>
            <person name="Ivanova N."/>
            <person name="Kyrpides N."/>
            <person name="Woyke T."/>
        </authorList>
    </citation>
    <scope>NUCLEOTIDE SEQUENCE [LARGE SCALE GENOMIC DNA]</scope>
    <source>
        <strain evidence="12 13">DSM 26524</strain>
    </source>
</reference>
<evidence type="ECO:0000256" key="3">
    <source>
        <dbReference type="ARBA" id="ARBA00023012"/>
    </source>
</evidence>
<dbReference type="AlphaFoldDB" id="A0AB73T1P2"/>
<evidence type="ECO:0000256" key="8">
    <source>
        <dbReference type="PROSITE-ProRule" id="PRU00169"/>
    </source>
</evidence>
<feature type="DNA-binding region" description="OmpR/PhoB-type" evidence="9">
    <location>
        <begin position="125"/>
        <end position="224"/>
    </location>
</feature>
<evidence type="ECO:0000256" key="5">
    <source>
        <dbReference type="ARBA" id="ARBA00023125"/>
    </source>
</evidence>
<keyword evidence="4" id="KW-0805">Transcription regulation</keyword>
<dbReference type="InterPro" id="IPR001789">
    <property type="entry name" value="Sig_transdc_resp-reg_receiver"/>
</dbReference>
<proteinExistence type="predicted"/>
<evidence type="ECO:0000259" key="10">
    <source>
        <dbReference type="PROSITE" id="PS50110"/>
    </source>
</evidence>
<dbReference type="Pfam" id="PF00072">
    <property type="entry name" value="Response_reg"/>
    <property type="match status" value="1"/>
</dbReference>
<evidence type="ECO:0000256" key="9">
    <source>
        <dbReference type="PROSITE-ProRule" id="PRU01091"/>
    </source>
</evidence>
<dbReference type="InterPro" id="IPR011006">
    <property type="entry name" value="CheY-like_superfamily"/>
</dbReference>
<evidence type="ECO:0000256" key="6">
    <source>
        <dbReference type="ARBA" id="ARBA00023163"/>
    </source>
</evidence>
<sequence length="224" mass="26197">MQYKILAVDDEEPIRRLLKDFFNMQGYLVYTAADGREAIELLEKGPDLILLDINMPDMDGFEVCRKIRNHVNCPIIFLTAKVEERDRVNGLMIGGDDYVVKPFSMEELSARVKAHLRREERSGSKEKLKFSDELVINYTERTVFYQDKEIPLTRMEFDIVELLSMHRGQIFSKEKIYETLRGFEEEGDSSTIAEHVRRIRLKIGKFSDKVYVDTVWGVGYKWIG</sequence>
<keyword evidence="3" id="KW-0902">Two-component regulatory system</keyword>